<dbReference type="OrthoDB" id="9766741at2"/>
<keyword evidence="4" id="KW-1185">Reference proteome</keyword>
<dbReference type="Pfam" id="PF13088">
    <property type="entry name" value="BNR_2"/>
    <property type="match status" value="1"/>
</dbReference>
<dbReference type="Gene3D" id="2.120.10.10">
    <property type="match status" value="1"/>
</dbReference>
<proteinExistence type="predicted"/>
<evidence type="ECO:0000259" key="2">
    <source>
        <dbReference type="Pfam" id="PF13088"/>
    </source>
</evidence>
<reference evidence="3 4" key="1">
    <citation type="submission" date="2018-09" db="EMBL/GenBank/DDBJ databases">
        <title>Genomic Encyclopedia of Archaeal and Bacterial Type Strains, Phase II (KMG-II): from individual species to whole genera.</title>
        <authorList>
            <person name="Goeker M."/>
        </authorList>
    </citation>
    <scope>NUCLEOTIDE SEQUENCE [LARGE SCALE GENOMIC DNA]</scope>
    <source>
        <strain evidence="3 4">DSM 27148</strain>
    </source>
</reference>
<keyword evidence="1" id="KW-0732">Signal</keyword>
<organism evidence="3 4">
    <name type="scientific">Mangrovibacterium diazotrophicum</name>
    <dbReference type="NCBI Taxonomy" id="1261403"/>
    <lineage>
        <taxon>Bacteria</taxon>
        <taxon>Pseudomonadati</taxon>
        <taxon>Bacteroidota</taxon>
        <taxon>Bacteroidia</taxon>
        <taxon>Marinilabiliales</taxon>
        <taxon>Prolixibacteraceae</taxon>
        <taxon>Mangrovibacterium</taxon>
    </lineage>
</organism>
<sequence>MKRIITFTFLLVLAFQFQAEAKKTNWRKGILVDEFIYTEAPYPSCHSATIAETPEGLVAAWFGGTKERNPDVGIWVSRHINGKWTESVELANGVQNDTLRYPSWNPVLFQMPGGDLLLFYKIGPSPSEWWGMMMRSSDNGKTWSQAERLPDGIYGPIKNKPILLSDNTLMSPCSVEGDGGWRSYFEFTKDEGKTWEKGDYINDGKMYMAIQPTILTYPDGRMQTLVRTRNAVIASSWSNDQGKSWGLMQPSGLPNNNSGIDAVSLKDGRQLVVYNHVKTPVNAPKGHRTPLNVAVSKDGKHWEAALVLEDSEISQYSYPAGIQTSDGLVHFVYTWRRERIKHVVVDPKKLKTKKIVYEQWPE</sequence>
<dbReference type="SUPFAM" id="SSF50939">
    <property type="entry name" value="Sialidases"/>
    <property type="match status" value="1"/>
</dbReference>
<dbReference type="Proteomes" id="UP000283387">
    <property type="component" value="Unassembled WGS sequence"/>
</dbReference>
<gene>
    <name evidence="3" type="ORF">BC643_0623</name>
</gene>
<dbReference type="RefSeq" id="WP_120271708.1">
    <property type="nucleotide sequence ID" value="NZ_RAPN01000001.1"/>
</dbReference>
<dbReference type="InterPro" id="IPR036278">
    <property type="entry name" value="Sialidase_sf"/>
</dbReference>
<feature type="domain" description="Sialidase" evidence="2">
    <location>
        <begin position="57"/>
        <end position="330"/>
    </location>
</feature>
<dbReference type="PANTHER" id="PTHR43752">
    <property type="entry name" value="BNR/ASP-BOX REPEAT FAMILY PROTEIN"/>
    <property type="match status" value="1"/>
</dbReference>
<dbReference type="EMBL" id="RAPN01000001">
    <property type="protein sequence ID" value="RKD90286.1"/>
    <property type="molecule type" value="Genomic_DNA"/>
</dbReference>
<dbReference type="InterPro" id="IPR011040">
    <property type="entry name" value="Sialidase"/>
</dbReference>
<dbReference type="CDD" id="cd15482">
    <property type="entry name" value="Sialidase_non-viral"/>
    <property type="match status" value="1"/>
</dbReference>
<dbReference type="PANTHER" id="PTHR43752:SF2">
    <property type="entry name" value="BNR_ASP-BOX REPEAT FAMILY PROTEIN"/>
    <property type="match status" value="1"/>
</dbReference>
<feature type="chain" id="PRO_5019187214" evidence="1">
    <location>
        <begin position="22"/>
        <end position="362"/>
    </location>
</feature>
<comment type="caution">
    <text evidence="3">The sequence shown here is derived from an EMBL/GenBank/DDBJ whole genome shotgun (WGS) entry which is preliminary data.</text>
</comment>
<evidence type="ECO:0000256" key="1">
    <source>
        <dbReference type="SAM" id="SignalP"/>
    </source>
</evidence>
<evidence type="ECO:0000313" key="3">
    <source>
        <dbReference type="EMBL" id="RKD90286.1"/>
    </source>
</evidence>
<dbReference type="AlphaFoldDB" id="A0A419W4C0"/>
<accession>A0A419W4C0</accession>
<evidence type="ECO:0000313" key="4">
    <source>
        <dbReference type="Proteomes" id="UP000283387"/>
    </source>
</evidence>
<protein>
    <submittedName>
        <fullName evidence="3">Putative neuraminidase</fullName>
    </submittedName>
</protein>
<feature type="signal peptide" evidence="1">
    <location>
        <begin position="1"/>
        <end position="21"/>
    </location>
</feature>
<name>A0A419W4C0_9BACT</name>